<dbReference type="PDBsum" id="5YQ0"/>
<dbReference type="GO" id="GO:0046872">
    <property type="term" value="F:metal ion binding"/>
    <property type="evidence" value="ECO:0007669"/>
    <property type="project" value="UniProtKB-KW"/>
</dbReference>
<dbReference type="AlphaFoldDB" id="Q93I65"/>
<evidence type="ECO:0000256" key="1">
    <source>
        <dbReference type="SAM" id="SignalP"/>
    </source>
</evidence>
<dbReference type="EMBL" id="AB049751">
    <property type="protein sequence ID" value="BAB62906.1"/>
    <property type="molecule type" value="Genomic_DNA"/>
</dbReference>
<reference evidence="2" key="3">
    <citation type="journal article" date="2001" name="Infect. Immun.">
        <title>Gene cluster for assembly of pilus colonization factor antigen III of enterotoxigenic Escherichia coli.</title>
        <authorList>
            <person name="Taniguchi T."/>
            <person name="Akeda Y."/>
            <person name="Haba A."/>
            <person name="Yasuda Y."/>
            <person name="Yamamoto K."/>
            <person name="Honda T."/>
            <person name="Tochikubo K."/>
        </authorList>
    </citation>
    <scope>NUCLEOTIDE SEQUENCE</scope>
    <source>
        <strain evidence="2">260-1</strain>
    </source>
</reference>
<accession>Q93I65</accession>
<keyword evidence="1" id="KW-0732">Signal</keyword>
<keyword evidence="5" id="KW-0479">Metal-binding</keyword>
<evidence type="ECO:0007829" key="3">
    <source>
        <dbReference type="PDB" id="4IJY"/>
    </source>
</evidence>
<keyword evidence="3 4" id="KW-0002">3D-structure</keyword>
<organism evidence="2">
    <name type="scientific">Escherichia coli</name>
    <dbReference type="NCBI Taxonomy" id="562"/>
    <lineage>
        <taxon>Bacteria</taxon>
        <taxon>Pseudomonadati</taxon>
        <taxon>Pseudomonadota</taxon>
        <taxon>Gammaproteobacteria</taxon>
        <taxon>Enterobacterales</taxon>
        <taxon>Enterobacteriaceae</taxon>
        <taxon>Escherichia</taxon>
    </lineage>
</organism>
<feature type="signal peptide" evidence="1">
    <location>
        <begin position="1"/>
        <end position="22"/>
    </location>
</feature>
<protein>
    <submittedName>
        <fullName evidence="2">CofJ</fullName>
    </submittedName>
</protein>
<dbReference type="PDBsum" id="5YPZ"/>
<dbReference type="PDB" id="5YQ0">
    <property type="method" value="X-ray"/>
    <property type="resolution" value="1.76 A"/>
    <property type="chains" value="A/B/C/D/E/F/G/H=23-348"/>
</dbReference>
<dbReference type="PDBsum" id="4IJY"/>
<reference evidence="4 5" key="5">
    <citation type="journal article" date="2018" name="Proc. Natl. Acad. Sci. U.S.A.">
        <title>Interplay of a secreted protein with type IVb pilus for efficient enterotoxigenic &lt;i&gt;Escherichia coli&lt;/i&gt; colonization.</title>
        <authorList>
            <person name="Oki H."/>
            <person name="Kawahara K."/>
            <person name="Maruno T."/>
            <person name="Imai T."/>
            <person name="Muroga Y."/>
            <person name="Fukakusa S."/>
            <person name="Iwashita T."/>
            <person name="Kobayashi Y."/>
            <person name="Matsuda S."/>
            <person name="Kodama T."/>
            <person name="Iida T."/>
            <person name="Yoshida T."/>
            <person name="Ohkubo T."/>
            <person name="Nakamura S."/>
        </authorList>
    </citation>
    <scope>X-RAY CRYSTALLOGRAPHY (1.76 ANGSTROMS) OF 23-348 IN COMPLEX WITH CA(2+)</scope>
    <scope>DISULFIDE BONDS</scope>
</reference>
<dbReference type="SMR" id="Q93I65"/>
<dbReference type="EvolutionaryTrace" id="Q93I65"/>
<dbReference type="RefSeq" id="WP_001734741.1">
    <property type="nucleotide sequence ID" value="NZ_CP035873.1"/>
</dbReference>
<sequence length="348" mass="39580">MKTKLGYSILAAAIFYSLPGMASPSSSEGGAFTVNMPKTSTVDDIRGCPTLETPLKLTFTEDIQPRKENGSTYFYYDGWRGVGQTVNPWSPVLDNHKYAATEHEIHIYVEFFQTPSNRFADKNGAYSYIDANGVMYTNGEYSWEHVPALGKNIYKVVISDWNKGQTKSIYLPGRDFKTVEVFHFQNNRPQWDDRNSYENVKSRINNNISKSYSKAKLNEQLSTYVHDDGTDSLFLYQKLSRASLKESQINYYQLRGKFNGVNLGYWAQEYILFGGEGAEQLKNKIPDMSNYSMEDNGSFKNALKIESLDLRLMDNNRMAYGSTGTYIASFNRTDFSMTPENLKACGLD</sequence>
<feature type="chain" id="PRO_5004319678" evidence="1">
    <location>
        <begin position="23"/>
        <end position="348"/>
    </location>
</feature>
<dbReference type="PDB" id="4IJY">
    <property type="method" value="X-ray"/>
    <property type="resolution" value="2.60 A"/>
    <property type="chains" value="A=23-348"/>
</dbReference>
<feature type="disulfide bond" evidence="3 5">
    <location>
        <begin position="48"/>
        <end position="345"/>
    </location>
</feature>
<evidence type="ECO:0007829" key="5">
    <source>
        <dbReference type="PDB" id="5YQ0"/>
    </source>
</evidence>
<dbReference type="InterPro" id="IPR054068">
    <property type="entry name" value="CofJ"/>
</dbReference>
<name>Q93I65_ECOLX</name>
<reference evidence="3" key="4">
    <citation type="journal article" date="2013" name="Mol. Microbiol.">
        <title>Structure and secretion of CofJ, a putative colonization factor of enterotoxigenic Escherichia coli.</title>
        <authorList>
            <person name="Yuen A.S."/>
            <person name="Kolappan S."/>
            <person name="Ng D."/>
            <person name="Craig L."/>
        </authorList>
    </citation>
    <scope>X-RAY CRYSTALLOGRAPHY (2.60 ANGSTROMS) OF 23-348</scope>
    <scope>DISULFIDE BONDS</scope>
</reference>
<dbReference type="PDB" id="5YPZ">
    <property type="method" value="X-ray"/>
    <property type="resolution" value="3.52 A"/>
    <property type="chains" value="D/E/F=23-46"/>
</dbReference>
<evidence type="ECO:0000313" key="2">
    <source>
        <dbReference type="EMBL" id="BAB62906.1"/>
    </source>
</evidence>
<dbReference type="Pfam" id="PF21874">
    <property type="entry name" value="CofJ"/>
    <property type="match status" value="1"/>
</dbReference>
<feature type="binding site" evidence="5">
    <location>
        <position position="160"/>
    </location>
    <ligand>
        <name>Ca(2+)</name>
        <dbReference type="ChEBI" id="CHEBI:29108"/>
    </ligand>
</feature>
<evidence type="ECO:0007829" key="4">
    <source>
        <dbReference type="PDB" id="5YPZ"/>
    </source>
</evidence>
<reference evidence="2" key="1">
    <citation type="journal article" date="1995" name="Infect. Immun.">
        <title>Sequencing of the gene encoding the major pilin of pilus colonization factor antigen III (CFA/III) of human enterotoxigenic Escherichia coli and evidence that CFA/III is related to type IV pili.</title>
        <authorList>
            <person name="Taniguchi T."/>
            <person name="Fujino Y."/>
            <person name="Yamamoto K."/>
            <person name="Miwatani T."/>
            <person name="Honda T."/>
        </authorList>
    </citation>
    <scope>NUCLEOTIDE SEQUENCE</scope>
    <source>
        <strain evidence="2">260-1</strain>
    </source>
</reference>
<keyword evidence="5" id="KW-0106">Calcium</keyword>
<gene>
    <name evidence="2" type="primary">cofJ</name>
</gene>
<reference evidence="2" key="2">
    <citation type="journal article" date="1999" name="Microbiol. Immunol.">
        <title>The gene encoding the prepilin peptidase involved in biosynthesis of pilus colonization factor antigen III (CFA/III) of human enterotoxigenic Escherichia coli.</title>
        <authorList>
            <person name="Taniguchi T."/>
            <person name="Yasuda Y."/>
            <person name="Tochikubo K."/>
            <person name="Yamamoto K."/>
            <person name="Honda T."/>
        </authorList>
    </citation>
    <scope>NUCLEOTIDE SEQUENCE</scope>
    <source>
        <strain evidence="2">260-1</strain>
    </source>
</reference>
<proteinExistence type="evidence at protein level"/>